<dbReference type="AlphaFoldDB" id="A0A139XEA5"/>
<reference evidence="1 2" key="1">
    <citation type="journal article" date="2013" name="Genome Biol. Evol.">
        <title>Genomes of Stigonematalean cyanobacteria (subsection V) and the evolution of oxygenic photosynthesis from prokaryotes to plastids.</title>
        <authorList>
            <person name="Dagan T."/>
            <person name="Roettger M."/>
            <person name="Stucken K."/>
            <person name="Landan G."/>
            <person name="Koch R."/>
            <person name="Major P."/>
            <person name="Gould S.B."/>
            <person name="Goremykin V.V."/>
            <person name="Rippka R."/>
            <person name="Tandeau de Marsac N."/>
            <person name="Gugger M."/>
            <person name="Lockhart P.J."/>
            <person name="Allen J.F."/>
            <person name="Brune I."/>
            <person name="Maus I."/>
            <person name="Puhler A."/>
            <person name="Martin W.F."/>
        </authorList>
    </citation>
    <scope>NUCLEOTIDE SEQUENCE [LARGE SCALE GENOMIC DNA]</scope>
    <source>
        <strain evidence="1 2">PCC 7110</strain>
    </source>
</reference>
<dbReference type="Pfam" id="PF07845">
    <property type="entry name" value="DUF1636"/>
    <property type="match status" value="1"/>
</dbReference>
<proteinExistence type="predicted"/>
<dbReference type="RefSeq" id="WP_026134856.1">
    <property type="nucleotide sequence ID" value="NZ_KQ976354.1"/>
</dbReference>
<protein>
    <recommendedName>
        <fullName evidence="3">Metal-binding protein</fullName>
    </recommendedName>
</protein>
<comment type="caution">
    <text evidence="1">The sequence shown here is derived from an EMBL/GenBank/DDBJ whole genome shotgun (WGS) entry which is preliminary data.</text>
</comment>
<accession>A0A139XEA5</accession>
<name>A0A139XEA5_9CYAN</name>
<sequence length="133" mass="14774">MAKHALFVCKSCYFSLTQRDYMGKRGGWHLFKQLLSLSEKWSLQSEFVIQSVDCLSACKRPCAIAFTALNKTSLMFGDLPPLESANAILQLAEQYYASHNGIVARQERPEVLQKGILARIPPPPDGDGEIKSG</sequence>
<organism evidence="1 2">
    <name type="scientific">Scytonema hofmannii PCC 7110</name>
    <dbReference type="NCBI Taxonomy" id="128403"/>
    <lineage>
        <taxon>Bacteria</taxon>
        <taxon>Bacillati</taxon>
        <taxon>Cyanobacteriota</taxon>
        <taxon>Cyanophyceae</taxon>
        <taxon>Nostocales</taxon>
        <taxon>Scytonemataceae</taxon>
        <taxon>Scytonema</taxon>
    </lineage>
</organism>
<dbReference type="OrthoDB" id="424426at2"/>
<evidence type="ECO:0008006" key="3">
    <source>
        <dbReference type="Google" id="ProtNLM"/>
    </source>
</evidence>
<dbReference type="STRING" id="128403.WA1_13100"/>
<dbReference type="EMBL" id="ANNX02000016">
    <property type="protein sequence ID" value="KYC43034.1"/>
    <property type="molecule type" value="Genomic_DNA"/>
</dbReference>
<gene>
    <name evidence="1" type="ORF">WA1_13100</name>
</gene>
<evidence type="ECO:0000313" key="2">
    <source>
        <dbReference type="Proteomes" id="UP000076925"/>
    </source>
</evidence>
<keyword evidence="2" id="KW-1185">Reference proteome</keyword>
<evidence type="ECO:0000313" key="1">
    <source>
        <dbReference type="EMBL" id="KYC43034.1"/>
    </source>
</evidence>
<dbReference type="Proteomes" id="UP000076925">
    <property type="component" value="Unassembled WGS sequence"/>
</dbReference>
<dbReference type="InterPro" id="IPR012863">
    <property type="entry name" value="DUF1636"/>
</dbReference>